<dbReference type="Pfam" id="PF02885">
    <property type="entry name" value="Glycos_trans_3N"/>
    <property type="match status" value="1"/>
</dbReference>
<comment type="pathway">
    <text evidence="1 12">Amino-acid biosynthesis; L-tryptophan biosynthesis; L-tryptophan from chorismate: step 2/5.</text>
</comment>
<evidence type="ECO:0000256" key="3">
    <source>
        <dbReference type="ARBA" id="ARBA00022605"/>
    </source>
</evidence>
<feature type="binding site" evidence="12">
    <location>
        <position position="227"/>
    </location>
    <ligand>
        <name>Mg(2+)</name>
        <dbReference type="ChEBI" id="CHEBI:18420"/>
        <label>1</label>
    </ligand>
</feature>
<feature type="binding site" evidence="12">
    <location>
        <position position="121"/>
    </location>
    <ligand>
        <name>5-phospho-alpha-D-ribose 1-diphosphate</name>
        <dbReference type="ChEBI" id="CHEBI:58017"/>
    </ligand>
</feature>
<comment type="similarity">
    <text evidence="11">In the C-terminal section; belongs to the anthranilate phosphoribosyltransferase family.</text>
</comment>
<dbReference type="EMBL" id="BMYM01000002">
    <property type="protein sequence ID" value="GHD33562.1"/>
    <property type="molecule type" value="Genomic_DNA"/>
</dbReference>
<dbReference type="InterPro" id="IPR005940">
    <property type="entry name" value="Anthranilate_Pribosyl_Tfrase"/>
</dbReference>
<dbReference type="SUPFAM" id="SSF52418">
    <property type="entry name" value="Nucleoside phosphorylase/phosphoribosyltransferase catalytic domain"/>
    <property type="match status" value="1"/>
</dbReference>
<feature type="binding site" evidence="12">
    <location>
        <position position="226"/>
    </location>
    <ligand>
        <name>Mg(2+)</name>
        <dbReference type="ChEBI" id="CHEBI:18420"/>
        <label>2</label>
    </ligand>
</feature>
<comment type="catalytic activity">
    <reaction evidence="10 12">
        <text>N-(5-phospho-beta-D-ribosyl)anthranilate + diphosphate = 5-phospho-alpha-D-ribose 1-diphosphate + anthranilate</text>
        <dbReference type="Rhea" id="RHEA:11768"/>
        <dbReference type="ChEBI" id="CHEBI:16567"/>
        <dbReference type="ChEBI" id="CHEBI:18277"/>
        <dbReference type="ChEBI" id="CHEBI:33019"/>
        <dbReference type="ChEBI" id="CHEBI:58017"/>
        <dbReference type="EC" id="2.4.2.18"/>
    </reaction>
</comment>
<dbReference type="GO" id="GO:0005829">
    <property type="term" value="C:cytosol"/>
    <property type="evidence" value="ECO:0007669"/>
    <property type="project" value="TreeGrafter"/>
</dbReference>
<evidence type="ECO:0000256" key="8">
    <source>
        <dbReference type="ARBA" id="ARBA00022842"/>
    </source>
</evidence>
<feature type="binding site" evidence="12">
    <location>
        <begin position="84"/>
        <end position="85"/>
    </location>
    <ligand>
        <name>5-phospho-alpha-D-ribose 1-diphosphate</name>
        <dbReference type="ChEBI" id="CHEBI:58017"/>
    </ligand>
</feature>
<keyword evidence="16" id="KW-1185">Reference proteome</keyword>
<evidence type="ECO:0000259" key="13">
    <source>
        <dbReference type="Pfam" id="PF00591"/>
    </source>
</evidence>
<dbReference type="RefSeq" id="WP_189477483.1">
    <property type="nucleotide sequence ID" value="NZ_BMYM01000002.1"/>
</dbReference>
<comment type="cofactor">
    <cofactor evidence="12">
        <name>Mg(2+)</name>
        <dbReference type="ChEBI" id="CHEBI:18420"/>
    </cofactor>
    <text evidence="12">Binds 2 magnesium ions per monomer.</text>
</comment>
<comment type="function">
    <text evidence="12">Catalyzes the transfer of the phosphoribosyl group of 5-phosphorylribose-1-pyrophosphate (PRPP) to anthranilate to yield N-(5'-phosphoribosyl)-anthranilate (PRA).</text>
</comment>
<keyword evidence="8 12" id="KW-0460">Magnesium</keyword>
<feature type="binding site" evidence="12">
    <location>
        <position position="81"/>
    </location>
    <ligand>
        <name>anthranilate</name>
        <dbReference type="ChEBI" id="CHEBI:16567"/>
        <label>1</label>
    </ligand>
</feature>
<dbReference type="FunFam" id="1.20.970.10:FF:000006">
    <property type="entry name" value="Anthranilate phosphoribosyltransferase"/>
    <property type="match status" value="1"/>
</dbReference>
<dbReference type="InterPro" id="IPR017459">
    <property type="entry name" value="Glycosyl_Trfase_fam3_N_dom"/>
</dbReference>
<dbReference type="InterPro" id="IPR000312">
    <property type="entry name" value="Glycosyl_Trfase_fam3"/>
</dbReference>
<dbReference type="EC" id="2.4.2.18" evidence="12"/>
<dbReference type="GO" id="GO:0000162">
    <property type="term" value="P:L-tryptophan biosynthetic process"/>
    <property type="evidence" value="ECO:0007669"/>
    <property type="project" value="UniProtKB-UniRule"/>
</dbReference>
<keyword evidence="6 12" id="KW-0479">Metal-binding</keyword>
<dbReference type="Gene3D" id="3.40.1030.10">
    <property type="entry name" value="Nucleoside phosphorylase/phosphoribosyltransferase catalytic domain"/>
    <property type="match status" value="1"/>
</dbReference>
<feature type="binding site" evidence="12">
    <location>
        <position position="93"/>
    </location>
    <ligand>
        <name>Mg(2+)</name>
        <dbReference type="ChEBI" id="CHEBI:18420"/>
        <label>1</label>
    </ligand>
</feature>
<comment type="subunit">
    <text evidence="2 12">Homodimer.</text>
</comment>
<evidence type="ECO:0000313" key="16">
    <source>
        <dbReference type="Proteomes" id="UP000644693"/>
    </source>
</evidence>
<comment type="caution">
    <text evidence="15">The sequence shown here is derived from an EMBL/GenBank/DDBJ whole genome shotgun (WGS) entry which is preliminary data.</text>
</comment>
<sequence>MDIQQALAQVVEGESLSREQMAAVMHQVMSGDATDAQIGGLLVALRIKGETIDEIAGAAGVMRELATPVSVPQDNLVDLVGTGGDGANLFNVSTAATFVVAAAGARVAKHGNRSVSSTSGSSDVLEALGVPLDLAPDQVERAINEVGMGFMFAPTHHSAMRYAVGPRRELGLRTLFNVLGPLTNPAGVKRQVLGVYSPELCEPMAHALQALGSEHAMVVHSDDGLDEISIAASTQVSELRDGCITNYRIAPADVGIAQLSLEGLGVDSAQASASLIRDALKGKDDDVSKRAAALIAINAGATIYVSGIAATLADGVDMAEDLMASGQAAEKLKAFVDFTQMMRGLS</sequence>
<evidence type="ECO:0000256" key="12">
    <source>
        <dbReference type="HAMAP-Rule" id="MF_00211"/>
    </source>
</evidence>
<feature type="binding site" evidence="12">
    <location>
        <begin position="109"/>
        <end position="117"/>
    </location>
    <ligand>
        <name>5-phospho-alpha-D-ribose 1-diphosphate</name>
        <dbReference type="ChEBI" id="CHEBI:58017"/>
    </ligand>
</feature>
<evidence type="ECO:0000256" key="6">
    <source>
        <dbReference type="ARBA" id="ARBA00022723"/>
    </source>
</evidence>
<dbReference type="InterPro" id="IPR035902">
    <property type="entry name" value="Nuc_phospho_transferase"/>
</dbReference>
<evidence type="ECO:0000313" key="15">
    <source>
        <dbReference type="EMBL" id="GHD33562.1"/>
    </source>
</evidence>
<evidence type="ECO:0000259" key="14">
    <source>
        <dbReference type="Pfam" id="PF02885"/>
    </source>
</evidence>
<comment type="similarity">
    <text evidence="12">Belongs to the anthranilate phosphoribosyltransferase family.</text>
</comment>
<dbReference type="HAMAP" id="MF_00211">
    <property type="entry name" value="TrpD"/>
    <property type="match status" value="1"/>
</dbReference>
<keyword evidence="7 12" id="KW-0822">Tryptophan biosynthesis</keyword>
<reference evidence="15" key="1">
    <citation type="journal article" date="2014" name="Int. J. Syst. Evol. Microbiol.">
        <title>Complete genome sequence of Corynebacterium casei LMG S-19264T (=DSM 44701T), isolated from a smear-ripened cheese.</title>
        <authorList>
            <consortium name="US DOE Joint Genome Institute (JGI-PGF)"/>
            <person name="Walter F."/>
            <person name="Albersmeier A."/>
            <person name="Kalinowski J."/>
            <person name="Ruckert C."/>
        </authorList>
    </citation>
    <scope>NUCLEOTIDE SEQUENCE</scope>
    <source>
        <strain evidence="15">KCTC 23430</strain>
    </source>
</reference>
<keyword evidence="5 12" id="KW-0808">Transferase</keyword>
<feature type="binding site" evidence="12">
    <location>
        <position position="81"/>
    </location>
    <ligand>
        <name>5-phospho-alpha-D-ribose 1-diphosphate</name>
        <dbReference type="ChEBI" id="CHEBI:58017"/>
    </ligand>
</feature>
<dbReference type="AlphaFoldDB" id="A0A918XIJ4"/>
<evidence type="ECO:0000256" key="1">
    <source>
        <dbReference type="ARBA" id="ARBA00004907"/>
    </source>
</evidence>
<dbReference type="Proteomes" id="UP000644693">
    <property type="component" value="Unassembled WGS sequence"/>
</dbReference>
<evidence type="ECO:0000256" key="9">
    <source>
        <dbReference type="ARBA" id="ARBA00023141"/>
    </source>
</evidence>
<accession>A0A918XIJ4</accession>
<dbReference type="Gene3D" id="1.20.970.10">
    <property type="entry name" value="Transferase, Pyrimidine Nucleoside Phosphorylase, Chain C"/>
    <property type="match status" value="1"/>
</dbReference>
<dbReference type="SUPFAM" id="SSF47648">
    <property type="entry name" value="Nucleoside phosphorylase/phosphoribosyltransferase N-terminal domain"/>
    <property type="match status" value="1"/>
</dbReference>
<evidence type="ECO:0000256" key="10">
    <source>
        <dbReference type="ARBA" id="ARBA00052328"/>
    </source>
</evidence>
<dbReference type="Pfam" id="PF00591">
    <property type="entry name" value="Glycos_transf_3"/>
    <property type="match status" value="1"/>
</dbReference>
<dbReference type="GO" id="GO:0000287">
    <property type="term" value="F:magnesium ion binding"/>
    <property type="evidence" value="ECO:0007669"/>
    <property type="project" value="UniProtKB-UniRule"/>
</dbReference>
<dbReference type="NCBIfam" id="TIGR01245">
    <property type="entry name" value="trpD"/>
    <property type="match status" value="1"/>
</dbReference>
<evidence type="ECO:0000256" key="5">
    <source>
        <dbReference type="ARBA" id="ARBA00022679"/>
    </source>
</evidence>
<keyword evidence="4 12" id="KW-0328">Glycosyltransferase</keyword>
<dbReference type="FunFam" id="3.40.1030.10:FF:000002">
    <property type="entry name" value="Anthranilate phosphoribosyltransferase"/>
    <property type="match status" value="1"/>
</dbReference>
<gene>
    <name evidence="12 15" type="primary">trpD</name>
    <name evidence="15" type="ORF">GCM10007053_18070</name>
</gene>
<keyword evidence="3 12" id="KW-0028">Amino-acid biosynthesis</keyword>
<evidence type="ECO:0000256" key="2">
    <source>
        <dbReference type="ARBA" id="ARBA00011738"/>
    </source>
</evidence>
<proteinExistence type="inferred from homology"/>
<dbReference type="PANTHER" id="PTHR43285">
    <property type="entry name" value="ANTHRANILATE PHOSPHORIBOSYLTRANSFERASE"/>
    <property type="match status" value="1"/>
</dbReference>
<reference evidence="15" key="2">
    <citation type="submission" date="2020-09" db="EMBL/GenBank/DDBJ databases">
        <authorList>
            <person name="Sun Q."/>
            <person name="Kim S."/>
        </authorList>
    </citation>
    <scope>NUCLEOTIDE SEQUENCE</scope>
    <source>
        <strain evidence="15">KCTC 23430</strain>
    </source>
</reference>
<feature type="binding site" evidence="12">
    <location>
        <position position="112"/>
    </location>
    <ligand>
        <name>anthranilate</name>
        <dbReference type="ChEBI" id="CHEBI:16567"/>
        <label>1</label>
    </ligand>
</feature>
<evidence type="ECO:0000256" key="4">
    <source>
        <dbReference type="ARBA" id="ARBA00022676"/>
    </source>
</evidence>
<comment type="caution">
    <text evidence="12">Lacks conserved residue(s) required for the propagation of feature annotation.</text>
</comment>
<dbReference type="GO" id="GO:0004048">
    <property type="term" value="F:anthranilate phosphoribosyltransferase activity"/>
    <property type="evidence" value="ECO:0007669"/>
    <property type="project" value="UniProtKB-UniRule"/>
</dbReference>
<name>A0A918XIJ4_9GAMM</name>
<feature type="domain" description="Glycosyl transferase family 3" evidence="13">
    <location>
        <begin position="74"/>
        <end position="328"/>
    </location>
</feature>
<evidence type="ECO:0000256" key="11">
    <source>
        <dbReference type="ARBA" id="ARBA00061188"/>
    </source>
</evidence>
<organism evidence="15 16">
    <name type="scientific">Parahalioglobus pacificus</name>
    <dbReference type="NCBI Taxonomy" id="930806"/>
    <lineage>
        <taxon>Bacteria</taxon>
        <taxon>Pseudomonadati</taxon>
        <taxon>Pseudomonadota</taxon>
        <taxon>Gammaproteobacteria</taxon>
        <taxon>Cellvibrionales</taxon>
        <taxon>Halieaceae</taxon>
        <taxon>Parahalioglobus</taxon>
    </lineage>
</organism>
<keyword evidence="9 12" id="KW-0057">Aromatic amino acid biosynthesis</keyword>
<dbReference type="InterPro" id="IPR036320">
    <property type="entry name" value="Glycosyl_Trfase_fam3_N_dom_sf"/>
</dbReference>
<feature type="binding site" evidence="12">
    <location>
        <position position="227"/>
    </location>
    <ligand>
        <name>Mg(2+)</name>
        <dbReference type="ChEBI" id="CHEBI:18420"/>
        <label>2</label>
    </ligand>
</feature>
<feature type="domain" description="Glycosyl transferase family 3 N-terminal" evidence="14">
    <location>
        <begin position="4"/>
        <end position="66"/>
    </location>
</feature>
<feature type="binding site" evidence="12">
    <location>
        <position position="167"/>
    </location>
    <ligand>
        <name>anthranilate</name>
        <dbReference type="ChEBI" id="CHEBI:16567"/>
        <label>2</label>
    </ligand>
</feature>
<feature type="binding site" evidence="12">
    <location>
        <begin position="91"/>
        <end position="94"/>
    </location>
    <ligand>
        <name>5-phospho-alpha-D-ribose 1-diphosphate</name>
        <dbReference type="ChEBI" id="CHEBI:58017"/>
    </ligand>
</feature>
<protein>
    <recommendedName>
        <fullName evidence="12">Anthranilate phosphoribosyltransferase</fullName>
        <ecNumber evidence="12">2.4.2.18</ecNumber>
    </recommendedName>
</protein>
<dbReference type="PANTHER" id="PTHR43285:SF2">
    <property type="entry name" value="ANTHRANILATE PHOSPHORIBOSYLTRANSFERASE"/>
    <property type="match status" value="1"/>
</dbReference>
<evidence type="ECO:0000256" key="7">
    <source>
        <dbReference type="ARBA" id="ARBA00022822"/>
    </source>
</evidence>